<reference evidence="2" key="1">
    <citation type="journal article" date="2019" name="Int. J. Syst. Evol. Microbiol.">
        <title>The Global Catalogue of Microorganisms (GCM) 10K type strain sequencing project: providing services to taxonomists for standard genome sequencing and annotation.</title>
        <authorList>
            <consortium name="The Broad Institute Genomics Platform"/>
            <consortium name="The Broad Institute Genome Sequencing Center for Infectious Disease"/>
            <person name="Wu L."/>
            <person name="Ma J."/>
        </authorList>
    </citation>
    <scope>NUCLEOTIDE SEQUENCE [LARGE SCALE GENOMIC DNA]</scope>
    <source>
        <strain evidence="2">KCTC 52094</strain>
    </source>
</reference>
<gene>
    <name evidence="1" type="ORF">ACFOD4_04595</name>
</gene>
<dbReference type="Proteomes" id="UP001595593">
    <property type="component" value="Unassembled WGS sequence"/>
</dbReference>
<accession>A0ABV7G0Y1</accession>
<evidence type="ECO:0000313" key="2">
    <source>
        <dbReference type="Proteomes" id="UP001595593"/>
    </source>
</evidence>
<dbReference type="RefSeq" id="WP_379594757.1">
    <property type="nucleotide sequence ID" value="NZ_JBHRTN010000005.1"/>
</dbReference>
<evidence type="ECO:0000313" key="1">
    <source>
        <dbReference type="EMBL" id="MFC3124331.1"/>
    </source>
</evidence>
<protein>
    <submittedName>
        <fullName evidence="1">Uncharacterized protein</fullName>
    </submittedName>
</protein>
<proteinExistence type="predicted"/>
<keyword evidence="2" id="KW-1185">Reference proteome</keyword>
<sequence length="102" mass="11249">MISRFGNKAVEIIRTEGWRNDIIAETARRLMAEDQAWGADYESLIGCAPYTKKVKIKERINPLLGRRVKALLGAVTGKPFAVKQPAIFTSASHLLPPDNDAA</sequence>
<organism evidence="1 2">
    <name type="scientific">Teichococcus globiformis</name>
    <dbReference type="NCBI Taxonomy" id="2307229"/>
    <lineage>
        <taxon>Bacteria</taxon>
        <taxon>Pseudomonadati</taxon>
        <taxon>Pseudomonadota</taxon>
        <taxon>Alphaproteobacteria</taxon>
        <taxon>Acetobacterales</taxon>
        <taxon>Roseomonadaceae</taxon>
        <taxon>Roseomonas</taxon>
    </lineage>
</organism>
<name>A0ABV7G0Y1_9PROT</name>
<dbReference type="EMBL" id="JBHRTN010000005">
    <property type="protein sequence ID" value="MFC3124331.1"/>
    <property type="molecule type" value="Genomic_DNA"/>
</dbReference>
<comment type="caution">
    <text evidence="1">The sequence shown here is derived from an EMBL/GenBank/DDBJ whole genome shotgun (WGS) entry which is preliminary data.</text>
</comment>